<dbReference type="PROSITE" id="PS00178">
    <property type="entry name" value="AA_TRNA_LIGASE_I"/>
    <property type="match status" value="1"/>
</dbReference>
<dbReference type="Gene3D" id="2.20.28.20">
    <property type="entry name" value="Methionyl-tRNA synthetase, Zn-domain"/>
    <property type="match status" value="1"/>
</dbReference>
<dbReference type="PANTHER" id="PTHR45765:SF1">
    <property type="entry name" value="METHIONINE--TRNA LIGASE, CYTOPLASMIC"/>
    <property type="match status" value="1"/>
</dbReference>
<dbReference type="InterPro" id="IPR001412">
    <property type="entry name" value="aa-tRNA-synth_I_CS"/>
</dbReference>
<dbReference type="GO" id="GO:0005524">
    <property type="term" value="F:ATP binding"/>
    <property type="evidence" value="ECO:0007669"/>
    <property type="project" value="UniProtKB-KW"/>
</dbReference>
<reference evidence="10" key="1">
    <citation type="journal article" date="2023" name="Front. Microbiol.">
        <title>Ralstonia chuxiongensis sp. nov., Ralstonia mojiangensis sp. nov., and Ralstonia soli sp. nov., isolated from tobacco fields, are three novel species in the family Burkholderiaceae.</title>
        <authorList>
            <person name="Lu C.H."/>
            <person name="Zhang Y.Y."/>
            <person name="Jiang N."/>
            <person name="Chen W."/>
            <person name="Shao X."/>
            <person name="Zhao Z.M."/>
            <person name="Lu W.L."/>
            <person name="Hu X."/>
            <person name="Xi Y.X."/>
            <person name="Zou S.Y."/>
            <person name="Wei Q.J."/>
            <person name="Lin Z.L."/>
            <person name="Gong L."/>
            <person name="Gai X.T."/>
            <person name="Zhang L.Q."/>
            <person name="Li J.Y."/>
            <person name="Jin Y."/>
            <person name="Xia Z.Y."/>
        </authorList>
    </citation>
    <scope>NUCLEOTIDE SEQUENCE [LARGE SCALE GENOMIC DNA]</scope>
    <source>
        <strain evidence="10">21YRMH01-3</strain>
    </source>
</reference>
<proteinExistence type="inferred from homology"/>
<comment type="caution">
    <text evidence="9">The sequence shown here is derived from an EMBL/GenBank/DDBJ whole genome shotgun (WGS) entry which is preliminary data.</text>
</comment>
<dbReference type="GO" id="GO:0005829">
    <property type="term" value="C:cytosol"/>
    <property type="evidence" value="ECO:0007669"/>
    <property type="project" value="TreeGrafter"/>
</dbReference>
<dbReference type="EMBL" id="JAMYWC010000001">
    <property type="protein sequence ID" value="MCP1170886.1"/>
    <property type="molecule type" value="Genomic_DNA"/>
</dbReference>
<accession>A0AA41WME0</accession>
<evidence type="ECO:0000259" key="8">
    <source>
        <dbReference type="Pfam" id="PF09334"/>
    </source>
</evidence>
<keyword evidence="10" id="KW-1185">Reference proteome</keyword>
<dbReference type="InterPro" id="IPR015413">
    <property type="entry name" value="Methionyl/Leucyl_tRNA_Synth"/>
</dbReference>
<name>A0AA41WME0_9RALS</name>
<dbReference type="Pfam" id="PF09334">
    <property type="entry name" value="tRNA-synt_1g"/>
    <property type="match status" value="1"/>
</dbReference>
<evidence type="ECO:0000256" key="6">
    <source>
        <dbReference type="ARBA" id="ARBA00047364"/>
    </source>
</evidence>
<evidence type="ECO:0000313" key="9">
    <source>
        <dbReference type="EMBL" id="MCP1170886.1"/>
    </source>
</evidence>
<sequence length="529" mass="58414">MRTYFVCPAPPCPNGKLHLGHIGGVYLLTDVFVRFQRMAGHRAYHVTGADEHGTYTLVKARKLGRPVDEVAQMHIDEILQCLRALQITPDVFVRTSSAAHKNNALAIFRQLQDAGYVDVRDGVQLYCAHCDEFVADSLAAGNCPACGAPTDSNLCENCGLAVQHATLRNARHATCGNALTLRPIRQAVLNVPLLAQALDEAISRSAWPEVIREKEHSWLARDAHALPMSRHFSRGVVLDQPEAVAGQTLLTWFEGLWCYDTGIREQCARDGLDAEAVLHDPDTHLLFFMGQDNRFYYTVGVSGALLARGYPIPDNHSIQDFYKLEGEKFSTSRNHALWADEVARELEPSVLRYALARVAKPFGGNDNDFQIDGLIAATTHLRAWEDALRRNAEGALTVDASGLSPALRGITQRYARAIEDVRFWDALDAVDAYFEESGLAHESTGAWKAERVSVFLSLLYPVVPALAIRYGQHFFGAAWQPSLKESAVQPALPKATADFPYFSAPVPASFIAAYYERFRPDHAAATMPA</sequence>
<keyword evidence="5 7" id="KW-0030">Aminoacyl-tRNA synthetase</keyword>
<feature type="domain" description="Methionyl/Leucyl tRNA synthetase" evidence="8">
    <location>
        <begin position="5"/>
        <end position="376"/>
    </location>
</feature>
<protein>
    <submittedName>
        <fullName evidence="9">Class I tRNA ligase family protein</fullName>
    </submittedName>
</protein>
<dbReference type="RefSeq" id="WP_045203891.1">
    <property type="nucleotide sequence ID" value="NZ_JAMYWC010000001.1"/>
</dbReference>
<dbReference type="GO" id="GO:0004825">
    <property type="term" value="F:methionine-tRNA ligase activity"/>
    <property type="evidence" value="ECO:0007669"/>
    <property type="project" value="UniProtKB-EC"/>
</dbReference>
<dbReference type="Proteomes" id="UP001162793">
    <property type="component" value="Unassembled WGS sequence"/>
</dbReference>
<gene>
    <name evidence="9" type="ORF">NKG59_00885</name>
</gene>
<dbReference type="InterPro" id="IPR023458">
    <property type="entry name" value="Met-tRNA_ligase_1"/>
</dbReference>
<dbReference type="GO" id="GO:0006431">
    <property type="term" value="P:methionyl-tRNA aminoacylation"/>
    <property type="evidence" value="ECO:0007669"/>
    <property type="project" value="TreeGrafter"/>
</dbReference>
<keyword evidence="1 7" id="KW-0436">Ligase</keyword>
<comment type="similarity">
    <text evidence="7">Belongs to the class-I aminoacyl-tRNA synthetase family.</text>
</comment>
<evidence type="ECO:0000256" key="7">
    <source>
        <dbReference type="RuleBase" id="RU363039"/>
    </source>
</evidence>
<evidence type="ECO:0000256" key="2">
    <source>
        <dbReference type="ARBA" id="ARBA00022741"/>
    </source>
</evidence>
<keyword evidence="4 7" id="KW-0648">Protein biosynthesis</keyword>
<evidence type="ECO:0000313" key="10">
    <source>
        <dbReference type="Proteomes" id="UP001162793"/>
    </source>
</evidence>
<comment type="catalytic activity">
    <reaction evidence="6">
        <text>tRNA(Met) + L-methionine + ATP = L-methionyl-tRNA(Met) + AMP + diphosphate</text>
        <dbReference type="Rhea" id="RHEA:13481"/>
        <dbReference type="Rhea" id="RHEA-COMP:9667"/>
        <dbReference type="Rhea" id="RHEA-COMP:9698"/>
        <dbReference type="ChEBI" id="CHEBI:30616"/>
        <dbReference type="ChEBI" id="CHEBI:33019"/>
        <dbReference type="ChEBI" id="CHEBI:57844"/>
        <dbReference type="ChEBI" id="CHEBI:78442"/>
        <dbReference type="ChEBI" id="CHEBI:78530"/>
        <dbReference type="ChEBI" id="CHEBI:456215"/>
        <dbReference type="EC" id="6.1.1.10"/>
    </reaction>
</comment>
<dbReference type="PANTHER" id="PTHR45765">
    <property type="entry name" value="METHIONINE--TRNA LIGASE"/>
    <property type="match status" value="1"/>
</dbReference>
<dbReference type="AlphaFoldDB" id="A0AA41WME0"/>
<dbReference type="Gene3D" id="3.40.50.620">
    <property type="entry name" value="HUPs"/>
    <property type="match status" value="1"/>
</dbReference>
<keyword evidence="3 7" id="KW-0067">ATP-binding</keyword>
<organism evidence="9 10">
    <name type="scientific">Ralstonia chuxiongensis</name>
    <dbReference type="NCBI Taxonomy" id="2957504"/>
    <lineage>
        <taxon>Bacteria</taxon>
        <taxon>Pseudomonadati</taxon>
        <taxon>Pseudomonadota</taxon>
        <taxon>Betaproteobacteria</taxon>
        <taxon>Burkholderiales</taxon>
        <taxon>Burkholderiaceae</taxon>
        <taxon>Ralstonia</taxon>
    </lineage>
</organism>
<evidence type="ECO:0000256" key="3">
    <source>
        <dbReference type="ARBA" id="ARBA00022840"/>
    </source>
</evidence>
<dbReference type="InterPro" id="IPR014729">
    <property type="entry name" value="Rossmann-like_a/b/a_fold"/>
</dbReference>
<evidence type="ECO:0000256" key="5">
    <source>
        <dbReference type="ARBA" id="ARBA00023146"/>
    </source>
</evidence>
<dbReference type="SUPFAM" id="SSF52374">
    <property type="entry name" value="Nucleotidylyl transferase"/>
    <property type="match status" value="1"/>
</dbReference>
<evidence type="ECO:0000256" key="4">
    <source>
        <dbReference type="ARBA" id="ARBA00022917"/>
    </source>
</evidence>
<keyword evidence="2 7" id="KW-0547">Nucleotide-binding</keyword>
<dbReference type="InterPro" id="IPR029038">
    <property type="entry name" value="MetRS_Zn"/>
</dbReference>
<evidence type="ECO:0000256" key="1">
    <source>
        <dbReference type="ARBA" id="ARBA00022598"/>
    </source>
</evidence>